<dbReference type="InterPro" id="IPR008629">
    <property type="entry name" value="GUN4-like"/>
</dbReference>
<comment type="caution">
    <text evidence="3">The sequence shown here is derived from an EMBL/GenBank/DDBJ whole genome shotgun (WGS) entry which is preliminary data.</text>
</comment>
<dbReference type="InterPro" id="IPR011600">
    <property type="entry name" value="Pept_C14_caspase"/>
</dbReference>
<dbReference type="Gene3D" id="3.40.50.1460">
    <property type="match status" value="1"/>
</dbReference>
<dbReference type="InterPro" id="IPR029030">
    <property type="entry name" value="Caspase-like_dom_sf"/>
</dbReference>
<protein>
    <submittedName>
        <fullName evidence="3">GUN4 domain-containing protein</fullName>
    </submittedName>
</protein>
<feature type="domain" description="Peptidase C14 caspase" evidence="1">
    <location>
        <begin position="4"/>
        <end position="225"/>
    </location>
</feature>
<evidence type="ECO:0000313" key="4">
    <source>
        <dbReference type="Proteomes" id="UP000658514"/>
    </source>
</evidence>
<dbReference type="RefSeq" id="WP_190551015.1">
    <property type="nucleotide sequence ID" value="NZ_CAWPNO010000092.1"/>
</dbReference>
<dbReference type="SUPFAM" id="SSF52129">
    <property type="entry name" value="Caspase-like"/>
    <property type="match status" value="1"/>
</dbReference>
<evidence type="ECO:0000259" key="1">
    <source>
        <dbReference type="Pfam" id="PF00656"/>
    </source>
</evidence>
<evidence type="ECO:0000259" key="2">
    <source>
        <dbReference type="Pfam" id="PF05419"/>
    </source>
</evidence>
<dbReference type="InterPro" id="IPR037215">
    <property type="entry name" value="GUN4-like_sf"/>
</dbReference>
<proteinExistence type="predicted"/>
<dbReference type="Pfam" id="PF00656">
    <property type="entry name" value="Peptidase_C14"/>
    <property type="match status" value="1"/>
</dbReference>
<dbReference type="SUPFAM" id="SSF140869">
    <property type="entry name" value="GUN4-like"/>
    <property type="match status" value="1"/>
</dbReference>
<dbReference type="Proteomes" id="UP000658514">
    <property type="component" value="Unassembled WGS sequence"/>
</dbReference>
<dbReference type="PANTHER" id="PTHR34800:SF1">
    <property type="entry name" value="TETRAPYRROLE-BINDING PROTEIN, CHLOROPLASTIC"/>
    <property type="match status" value="1"/>
</dbReference>
<gene>
    <name evidence="3" type="ORF">H6G24_28285</name>
</gene>
<accession>A0ABR8AHB6</accession>
<dbReference type="Gene3D" id="1.25.40.620">
    <property type="match status" value="1"/>
</dbReference>
<dbReference type="Pfam" id="PF05419">
    <property type="entry name" value="GUN4"/>
    <property type="match status" value="1"/>
</dbReference>
<dbReference type="CDD" id="cd16383">
    <property type="entry name" value="GUN4"/>
    <property type="match status" value="1"/>
</dbReference>
<sequence length="492" mass="55642">MVKNWALVIGINDYNFLQPLKYARRDAKLMQNLLHNDIGFERVFLFADDSPNPHRPNLLQFIQKLFAHPFLEPEDNFWFFFSGHGMIHAQQDYLMLADGHPDDIANTGISLQYLTECFRNSGCENIVMILDACRQQQPNHGGFGSQTQQLADKAGIISILSCRPDETSAEIDTIQQGVFTQAILEGLGIQGQCATVKRLQQYLNFRVPELLTHYKYPLQTPQINSQAARSPKIIVNKYANLAEIASQDLNLSPKEATHSQELAKLEQLWIRTNKLENSANHHNSNSIVSIAEYLAGSDTQASIYDSPVNILAQPQHQSTVTITEPPSDYLSSESKVNYQQLSALLAAGDWKGAERETVTLMLKIARRETAGWLDIAAINKFPYTDLWIIDQLWVKYSQGRFGFSVQKRIWENMCSEADGDYQTWTQFGDRIGWRVNNQWRFYSDLNFTANAPEGHFPAAATVDLLHVHQGWVVGLFGSLVGFSALAARLSHY</sequence>
<name>A0ABR8AHB6_9CYAN</name>
<dbReference type="Gene3D" id="1.10.10.1770">
    <property type="entry name" value="Gun4-like"/>
    <property type="match status" value="1"/>
</dbReference>
<keyword evidence="4" id="KW-1185">Reference proteome</keyword>
<dbReference type="PANTHER" id="PTHR34800">
    <property type="entry name" value="TETRAPYRROLE-BINDING PROTEIN, CHLOROPLASTIC"/>
    <property type="match status" value="1"/>
</dbReference>
<feature type="domain" description="GUN4-like" evidence="2">
    <location>
        <begin position="332"/>
        <end position="463"/>
    </location>
</feature>
<dbReference type="EMBL" id="JACJQH010000057">
    <property type="protein sequence ID" value="MBD2199334.1"/>
    <property type="molecule type" value="Genomic_DNA"/>
</dbReference>
<reference evidence="3 4" key="1">
    <citation type="journal article" date="2020" name="ISME J.">
        <title>Comparative genomics reveals insights into cyanobacterial evolution and habitat adaptation.</title>
        <authorList>
            <person name="Chen M.Y."/>
            <person name="Teng W.K."/>
            <person name="Zhao L."/>
            <person name="Hu C.X."/>
            <person name="Zhou Y.K."/>
            <person name="Han B.P."/>
            <person name="Song L.R."/>
            <person name="Shu W.S."/>
        </authorList>
    </citation>
    <scope>NUCLEOTIDE SEQUENCE [LARGE SCALE GENOMIC DNA]</scope>
    <source>
        <strain evidence="3 4">FACHB-288</strain>
    </source>
</reference>
<organism evidence="3 4">
    <name type="scientific">Calothrix parietina FACHB-288</name>
    <dbReference type="NCBI Taxonomy" id="2692896"/>
    <lineage>
        <taxon>Bacteria</taxon>
        <taxon>Bacillati</taxon>
        <taxon>Cyanobacteriota</taxon>
        <taxon>Cyanophyceae</taxon>
        <taxon>Nostocales</taxon>
        <taxon>Calotrichaceae</taxon>
        <taxon>Calothrix</taxon>
    </lineage>
</organism>
<evidence type="ECO:0000313" key="3">
    <source>
        <dbReference type="EMBL" id="MBD2199334.1"/>
    </source>
</evidence>